<dbReference type="EMBL" id="VSRR010112397">
    <property type="protein sequence ID" value="MPC98020.1"/>
    <property type="molecule type" value="Genomic_DNA"/>
</dbReference>
<gene>
    <name evidence="2" type="ORF">E2C01_093370</name>
</gene>
<protein>
    <submittedName>
        <fullName evidence="2">Uncharacterized protein</fullName>
    </submittedName>
</protein>
<comment type="caution">
    <text evidence="2">The sequence shown here is derived from an EMBL/GenBank/DDBJ whole genome shotgun (WGS) entry which is preliminary data.</text>
</comment>
<name>A0A5B7JMJ8_PORTR</name>
<proteinExistence type="predicted"/>
<organism evidence="2 3">
    <name type="scientific">Portunus trituberculatus</name>
    <name type="common">Swimming crab</name>
    <name type="synonym">Neptunus trituberculatus</name>
    <dbReference type="NCBI Taxonomy" id="210409"/>
    <lineage>
        <taxon>Eukaryota</taxon>
        <taxon>Metazoa</taxon>
        <taxon>Ecdysozoa</taxon>
        <taxon>Arthropoda</taxon>
        <taxon>Crustacea</taxon>
        <taxon>Multicrustacea</taxon>
        <taxon>Malacostraca</taxon>
        <taxon>Eumalacostraca</taxon>
        <taxon>Eucarida</taxon>
        <taxon>Decapoda</taxon>
        <taxon>Pleocyemata</taxon>
        <taxon>Brachyura</taxon>
        <taxon>Eubrachyura</taxon>
        <taxon>Portunoidea</taxon>
        <taxon>Portunidae</taxon>
        <taxon>Portuninae</taxon>
        <taxon>Portunus</taxon>
    </lineage>
</organism>
<sequence>MSLARHPGTSVKGDEDDRDDSPADPLTPPLPPSAHLKEPHNVFVCAKSCLVTASVIPWTCVKCLPRHAHCTTTTLPLTPTVLPSGDRYI</sequence>
<accession>A0A5B7JMJ8</accession>
<evidence type="ECO:0000313" key="3">
    <source>
        <dbReference type="Proteomes" id="UP000324222"/>
    </source>
</evidence>
<keyword evidence="3" id="KW-1185">Reference proteome</keyword>
<dbReference type="Proteomes" id="UP000324222">
    <property type="component" value="Unassembled WGS sequence"/>
</dbReference>
<dbReference type="AlphaFoldDB" id="A0A5B7JMJ8"/>
<reference evidence="2 3" key="1">
    <citation type="submission" date="2019-05" db="EMBL/GenBank/DDBJ databases">
        <title>Another draft genome of Portunus trituberculatus and its Hox gene families provides insights of decapod evolution.</title>
        <authorList>
            <person name="Jeong J.-H."/>
            <person name="Song I."/>
            <person name="Kim S."/>
            <person name="Choi T."/>
            <person name="Kim D."/>
            <person name="Ryu S."/>
            <person name="Kim W."/>
        </authorList>
    </citation>
    <scope>NUCLEOTIDE SEQUENCE [LARGE SCALE GENOMIC DNA]</scope>
    <source>
        <tissue evidence="2">Muscle</tissue>
    </source>
</reference>
<feature type="region of interest" description="Disordered" evidence="1">
    <location>
        <begin position="1"/>
        <end position="37"/>
    </location>
</feature>
<evidence type="ECO:0000256" key="1">
    <source>
        <dbReference type="SAM" id="MobiDB-lite"/>
    </source>
</evidence>
<evidence type="ECO:0000313" key="2">
    <source>
        <dbReference type="EMBL" id="MPC98020.1"/>
    </source>
</evidence>